<dbReference type="EMBL" id="MUJZ01057765">
    <property type="protein sequence ID" value="OTF72128.1"/>
    <property type="molecule type" value="Genomic_DNA"/>
</dbReference>
<dbReference type="AlphaFoldDB" id="A0A1Y3AWF0"/>
<comment type="caution">
    <text evidence="2">The sequence shown here is derived from an EMBL/GenBank/DDBJ whole genome shotgun (WGS) entry which is preliminary data.</text>
</comment>
<dbReference type="Proteomes" id="UP000194236">
    <property type="component" value="Unassembled WGS sequence"/>
</dbReference>
<feature type="compositionally biased region" description="Pro residues" evidence="1">
    <location>
        <begin position="83"/>
        <end position="93"/>
    </location>
</feature>
<evidence type="ECO:0000256" key="1">
    <source>
        <dbReference type="SAM" id="MobiDB-lite"/>
    </source>
</evidence>
<protein>
    <submittedName>
        <fullName evidence="2">Uncharacterized protein</fullName>
    </submittedName>
</protein>
<proteinExistence type="predicted"/>
<reference evidence="2 3" key="1">
    <citation type="submission" date="2017-03" db="EMBL/GenBank/DDBJ databases">
        <title>Genome Survey of Euroglyphus maynei.</title>
        <authorList>
            <person name="Arlian L.G."/>
            <person name="Morgan M.S."/>
            <person name="Rider S.D."/>
        </authorList>
    </citation>
    <scope>NUCLEOTIDE SEQUENCE [LARGE SCALE GENOMIC DNA]</scope>
    <source>
        <strain evidence="2">Arlian Lab</strain>
        <tissue evidence="2">Whole body</tissue>
    </source>
</reference>
<feature type="compositionally biased region" description="Low complexity" evidence="1">
    <location>
        <begin position="7"/>
        <end position="18"/>
    </location>
</feature>
<feature type="region of interest" description="Disordered" evidence="1">
    <location>
        <begin position="133"/>
        <end position="168"/>
    </location>
</feature>
<feature type="region of interest" description="Disordered" evidence="1">
    <location>
        <begin position="1"/>
        <end position="20"/>
    </location>
</feature>
<name>A0A1Y3AWF0_EURMA</name>
<feature type="region of interest" description="Disordered" evidence="1">
    <location>
        <begin position="50"/>
        <end position="105"/>
    </location>
</feature>
<gene>
    <name evidence="2" type="ORF">BLA29_012221</name>
</gene>
<sequence length="168" mass="18534">MDDTKRQQQQPQSKGQQQIDIETLLTQGIDRLGLKINDRNAGDLLGQLLGQAKKQQPKSQSSESEERHFYPKLDDLDIDTKPKQPPPPPPPSSNQPTNPINLDNVINQGIDAIGTALKGNAGSIFGSFLKNTVSTKSSSTNNDRHHQEQPRSSQSFPEPKPSSFKQVD</sequence>
<organism evidence="2 3">
    <name type="scientific">Euroglyphus maynei</name>
    <name type="common">Mayne's house dust mite</name>
    <dbReference type="NCBI Taxonomy" id="6958"/>
    <lineage>
        <taxon>Eukaryota</taxon>
        <taxon>Metazoa</taxon>
        <taxon>Ecdysozoa</taxon>
        <taxon>Arthropoda</taxon>
        <taxon>Chelicerata</taxon>
        <taxon>Arachnida</taxon>
        <taxon>Acari</taxon>
        <taxon>Acariformes</taxon>
        <taxon>Sarcoptiformes</taxon>
        <taxon>Astigmata</taxon>
        <taxon>Psoroptidia</taxon>
        <taxon>Analgoidea</taxon>
        <taxon>Pyroglyphidae</taxon>
        <taxon>Pyroglyphinae</taxon>
        <taxon>Euroglyphus</taxon>
    </lineage>
</organism>
<feature type="compositionally biased region" description="Low complexity" evidence="1">
    <location>
        <begin position="50"/>
        <end position="62"/>
    </location>
</feature>
<evidence type="ECO:0000313" key="2">
    <source>
        <dbReference type="EMBL" id="OTF72128.1"/>
    </source>
</evidence>
<accession>A0A1Y3AWF0</accession>
<feature type="compositionally biased region" description="Basic and acidic residues" evidence="1">
    <location>
        <begin position="64"/>
        <end position="82"/>
    </location>
</feature>
<evidence type="ECO:0000313" key="3">
    <source>
        <dbReference type="Proteomes" id="UP000194236"/>
    </source>
</evidence>
<feature type="non-terminal residue" evidence="2">
    <location>
        <position position="168"/>
    </location>
</feature>
<keyword evidence="3" id="KW-1185">Reference proteome</keyword>